<feature type="region of interest" description="Disordered" evidence="8">
    <location>
        <begin position="1"/>
        <end position="97"/>
    </location>
</feature>
<dbReference type="InterPro" id="IPR024872">
    <property type="entry name" value="HEXIM"/>
</dbReference>
<dbReference type="GO" id="GO:0097322">
    <property type="term" value="F:7SK snRNA binding"/>
    <property type="evidence" value="ECO:0007669"/>
    <property type="project" value="TreeGrafter"/>
</dbReference>
<evidence type="ECO:0000256" key="2">
    <source>
        <dbReference type="ARBA" id="ARBA00008409"/>
    </source>
</evidence>
<keyword evidence="6" id="KW-0804">Transcription</keyword>
<keyword evidence="7" id="KW-0539">Nucleus</keyword>
<organism evidence="9 10">
    <name type="scientific">Cimex lectularius</name>
    <name type="common">Bed bug</name>
    <name type="synonym">Acanthia lectularia</name>
    <dbReference type="NCBI Taxonomy" id="79782"/>
    <lineage>
        <taxon>Eukaryota</taxon>
        <taxon>Metazoa</taxon>
        <taxon>Ecdysozoa</taxon>
        <taxon>Arthropoda</taxon>
        <taxon>Hexapoda</taxon>
        <taxon>Insecta</taxon>
        <taxon>Pterygota</taxon>
        <taxon>Neoptera</taxon>
        <taxon>Paraneoptera</taxon>
        <taxon>Hemiptera</taxon>
        <taxon>Heteroptera</taxon>
        <taxon>Panheteroptera</taxon>
        <taxon>Cimicomorpha</taxon>
        <taxon>Cimicidae</taxon>
        <taxon>Cimex</taxon>
    </lineage>
</organism>
<evidence type="ECO:0000256" key="4">
    <source>
        <dbReference type="ARBA" id="ARBA00023015"/>
    </source>
</evidence>
<dbReference type="AlphaFoldDB" id="A0A8I6R7T8"/>
<dbReference type="PRINTS" id="PR02094">
    <property type="entry name" value="HEXIMFAMILY"/>
</dbReference>
<dbReference type="EnsemblMetazoa" id="XM_014385292.2">
    <property type="protein sequence ID" value="XP_014240778.1"/>
    <property type="gene ID" value="LOC106661732"/>
</dbReference>
<dbReference type="Proteomes" id="UP000494040">
    <property type="component" value="Unassembled WGS sequence"/>
</dbReference>
<dbReference type="PANTHER" id="PTHR13469">
    <property type="entry name" value="HEXAMETHYLENE BISACETAMIDE INDUCIBLE 1"/>
    <property type="match status" value="1"/>
</dbReference>
<comment type="subcellular location">
    <subcellularLocation>
        <location evidence="1">Nucleus</location>
    </subcellularLocation>
</comment>
<dbReference type="KEGG" id="clec:106661732"/>
<dbReference type="Pfam" id="PF15313">
    <property type="entry name" value="HEXIM"/>
    <property type="match status" value="1"/>
</dbReference>
<evidence type="ECO:0000313" key="10">
    <source>
        <dbReference type="Proteomes" id="UP000494040"/>
    </source>
</evidence>
<evidence type="ECO:0008006" key="11">
    <source>
        <dbReference type="Google" id="ProtNLM"/>
    </source>
</evidence>
<evidence type="ECO:0000256" key="5">
    <source>
        <dbReference type="ARBA" id="ARBA00023054"/>
    </source>
</evidence>
<keyword evidence="10" id="KW-1185">Reference proteome</keyword>
<proteinExistence type="inferred from homology"/>
<keyword evidence="3" id="KW-0678">Repressor</keyword>
<dbReference type="GO" id="GO:0005737">
    <property type="term" value="C:cytoplasm"/>
    <property type="evidence" value="ECO:0007669"/>
    <property type="project" value="InterPro"/>
</dbReference>
<evidence type="ECO:0000256" key="1">
    <source>
        <dbReference type="ARBA" id="ARBA00004123"/>
    </source>
</evidence>
<feature type="compositionally biased region" description="Low complexity" evidence="8">
    <location>
        <begin position="258"/>
        <end position="282"/>
    </location>
</feature>
<feature type="region of interest" description="Disordered" evidence="8">
    <location>
        <begin position="255"/>
        <end position="308"/>
    </location>
</feature>
<dbReference type="GO" id="GO:0004861">
    <property type="term" value="F:cyclin-dependent protein serine/threonine kinase inhibitor activity"/>
    <property type="evidence" value="ECO:0007669"/>
    <property type="project" value="InterPro"/>
</dbReference>
<feature type="compositionally biased region" description="Basic and acidic residues" evidence="8">
    <location>
        <begin position="44"/>
        <end position="54"/>
    </location>
</feature>
<dbReference type="GO" id="GO:0005654">
    <property type="term" value="C:nucleoplasm"/>
    <property type="evidence" value="ECO:0007669"/>
    <property type="project" value="TreeGrafter"/>
</dbReference>
<dbReference type="Gene3D" id="6.10.250.2910">
    <property type="match status" value="1"/>
</dbReference>
<dbReference type="GO" id="GO:0000122">
    <property type="term" value="P:negative regulation of transcription by RNA polymerase II"/>
    <property type="evidence" value="ECO:0007669"/>
    <property type="project" value="InterPro"/>
</dbReference>
<keyword evidence="5" id="KW-0175">Coiled coil</keyword>
<comment type="similarity">
    <text evidence="2">Belongs to the HEXIM family.</text>
</comment>
<name>A0A8I6R7T8_CIMLE</name>
<evidence type="ECO:0000313" key="9">
    <source>
        <dbReference type="EnsemblMetazoa" id="XP_014240778.1"/>
    </source>
</evidence>
<reference evidence="9" key="1">
    <citation type="submission" date="2022-01" db="UniProtKB">
        <authorList>
            <consortium name="EnsemblMetazoa"/>
        </authorList>
    </citation>
    <scope>IDENTIFICATION</scope>
</reference>
<sequence length="308" mass="34688">MANLVGNILGNNMTVGDVKCRTESSGVESAPNGEYEKCASSNKSGKEADNDQSERKKKTRRRKTKRKNPYSKHMSENRGGKKNIRVRAGKSTYEQPVAPYNSNQFLIEDHNDLQDFDMKLMEAVNRGADQPGDLGPARTGRVRDPSFTSADSEEDHFYSSPEDEEEFLTKEFSNTYQDLHVESLTAMSKSELIQTVIHLEEKIDTLQKRIGDTKPEDGDKPDDRILNFQSEIARLVLANQKLLNENLRLREIGEKRCSSSTQDSESDSTSSSTSSEINTSSEETIEYKNMNGGIHEENDINMEQTDNT</sequence>
<dbReference type="PANTHER" id="PTHR13469:SF8">
    <property type="entry name" value="HEXIM P-TEFB COMPLEX SUBUNIT 1"/>
    <property type="match status" value="1"/>
</dbReference>
<dbReference type="OMA" id="MWNREGS"/>
<feature type="compositionally biased region" description="Basic residues" evidence="8">
    <location>
        <begin position="55"/>
        <end position="70"/>
    </location>
</feature>
<evidence type="ECO:0000256" key="3">
    <source>
        <dbReference type="ARBA" id="ARBA00022491"/>
    </source>
</evidence>
<evidence type="ECO:0000256" key="8">
    <source>
        <dbReference type="SAM" id="MobiDB-lite"/>
    </source>
</evidence>
<dbReference type="OrthoDB" id="10058500at2759"/>
<evidence type="ECO:0000256" key="7">
    <source>
        <dbReference type="ARBA" id="ARBA00023242"/>
    </source>
</evidence>
<gene>
    <name evidence="9" type="primary">106661732</name>
</gene>
<keyword evidence="4" id="KW-0805">Transcription regulation</keyword>
<accession>A0A8I6R7T8</accession>
<evidence type="ECO:0000256" key="6">
    <source>
        <dbReference type="ARBA" id="ARBA00023163"/>
    </source>
</evidence>
<protein>
    <recommendedName>
        <fullName evidence="11">Hexamethylene bis-acetamide-inducible protein</fullName>
    </recommendedName>
</protein>
<feature type="region of interest" description="Disordered" evidence="8">
    <location>
        <begin position="126"/>
        <end position="164"/>
    </location>
</feature>